<evidence type="ECO:0000259" key="1">
    <source>
        <dbReference type="PROSITE" id="PS50943"/>
    </source>
</evidence>
<name>A0A7T1ALL2_ATRLM</name>
<dbReference type="GO" id="GO:0003677">
    <property type="term" value="F:DNA binding"/>
    <property type="evidence" value="ECO:0007669"/>
    <property type="project" value="InterPro"/>
</dbReference>
<protein>
    <recommendedName>
        <fullName evidence="1">HTH cro/C1-type domain-containing protein</fullName>
    </recommendedName>
</protein>
<proteinExistence type="predicted"/>
<dbReference type="CDD" id="cd00093">
    <property type="entry name" value="HTH_XRE"/>
    <property type="match status" value="1"/>
</dbReference>
<dbReference type="KEGG" id="alam:RT761_01408"/>
<dbReference type="SMART" id="SM00530">
    <property type="entry name" value="HTH_XRE"/>
    <property type="match status" value="1"/>
</dbReference>
<dbReference type="Pfam" id="PF01381">
    <property type="entry name" value="HTH_3"/>
    <property type="match status" value="1"/>
</dbReference>
<keyword evidence="3" id="KW-1185">Reference proteome</keyword>
<dbReference type="AlphaFoldDB" id="A0A7T1ALL2"/>
<feature type="domain" description="HTH cro/C1-type" evidence="1">
    <location>
        <begin position="4"/>
        <end position="58"/>
    </location>
</feature>
<evidence type="ECO:0000313" key="3">
    <source>
        <dbReference type="Proteomes" id="UP000594463"/>
    </source>
</evidence>
<gene>
    <name evidence="2" type="ORF">RT761_01408</name>
</gene>
<dbReference type="SUPFAM" id="SSF47413">
    <property type="entry name" value="lambda repressor-like DNA-binding domains"/>
    <property type="match status" value="1"/>
</dbReference>
<dbReference type="Proteomes" id="UP000594463">
    <property type="component" value="Chromosome"/>
</dbReference>
<dbReference type="PROSITE" id="PS50943">
    <property type="entry name" value="HTH_CROC1"/>
    <property type="match status" value="1"/>
</dbReference>
<dbReference type="EMBL" id="CP065383">
    <property type="protein sequence ID" value="QPM68193.1"/>
    <property type="molecule type" value="Genomic_DNA"/>
</dbReference>
<sequence length="63" mass="7244">MTVLKRKRLARGLKNMDVAVKVGVSETYYSKIENLTTQPNTQVIKRLEKLFATSADELFKIEE</sequence>
<organism evidence="2 3">
    <name type="scientific">Atribacter laminatus</name>
    <dbReference type="NCBI Taxonomy" id="2847778"/>
    <lineage>
        <taxon>Bacteria</taxon>
        <taxon>Pseudomonadati</taxon>
        <taxon>Atribacterota</taxon>
        <taxon>Atribacteria</taxon>
        <taxon>Atribacterales</taxon>
        <taxon>Atribacteraceae</taxon>
        <taxon>Atribacter</taxon>
    </lineage>
</organism>
<reference evidence="2 3" key="1">
    <citation type="journal article" date="2021" name="Nat. Commun.">
        <title>Isolation of a member of the candidate phylum Atribacteria reveals a unique cell membrane structure.</title>
        <authorList>
            <person name="Taiki K."/>
            <person name="Nobu M.K."/>
            <person name="Kusada H."/>
            <person name="Meng X.-Y."/>
            <person name="Hosoki N."/>
            <person name="Uematsu K."/>
            <person name="Yoshioka H."/>
            <person name="Kamagata Y."/>
            <person name="Tamaki H."/>
        </authorList>
    </citation>
    <scope>NUCLEOTIDE SEQUENCE [LARGE SCALE GENOMIC DNA]</scope>
    <source>
        <strain evidence="2 3">RT761</strain>
    </source>
</reference>
<evidence type="ECO:0000313" key="2">
    <source>
        <dbReference type="EMBL" id="QPM68193.1"/>
    </source>
</evidence>
<dbReference type="InterPro" id="IPR001387">
    <property type="entry name" value="Cro/C1-type_HTH"/>
</dbReference>
<dbReference type="InterPro" id="IPR010982">
    <property type="entry name" value="Lambda_DNA-bd_dom_sf"/>
</dbReference>
<dbReference type="Gene3D" id="1.10.260.40">
    <property type="entry name" value="lambda repressor-like DNA-binding domains"/>
    <property type="match status" value="1"/>
</dbReference>
<accession>A0A7T1ALL2</accession>